<dbReference type="GO" id="GO:0003723">
    <property type="term" value="F:RNA binding"/>
    <property type="evidence" value="ECO:0007669"/>
    <property type="project" value="UniProtKB-KW"/>
</dbReference>
<dbReference type="InterPro" id="IPR002942">
    <property type="entry name" value="S4_RNA-bd"/>
</dbReference>
<evidence type="ECO:0000256" key="3">
    <source>
        <dbReference type="ARBA" id="ARBA00023235"/>
    </source>
</evidence>
<dbReference type="InterPro" id="IPR006145">
    <property type="entry name" value="PsdUridine_synth_RsuA/RluA"/>
</dbReference>
<dbReference type="PROSITE" id="PS01129">
    <property type="entry name" value="PSI_RLU"/>
    <property type="match status" value="1"/>
</dbReference>
<dbReference type="CDD" id="cd02869">
    <property type="entry name" value="PseudoU_synth_RluA_like"/>
    <property type="match status" value="1"/>
</dbReference>
<dbReference type="Proteomes" id="UP000747399">
    <property type="component" value="Unassembled WGS sequence"/>
</dbReference>
<keyword evidence="3" id="KW-0413">Isomerase</keyword>
<dbReference type="Gene3D" id="3.10.290.10">
    <property type="entry name" value="RNA-binding S4 domain"/>
    <property type="match status" value="1"/>
</dbReference>
<dbReference type="AlphaFoldDB" id="A0A8J4B7G0"/>
<dbReference type="PROSITE" id="PS50889">
    <property type="entry name" value="S4"/>
    <property type="match status" value="1"/>
</dbReference>
<protein>
    <recommendedName>
        <fullName evidence="10">RNA-binding S4 domain-containing protein</fullName>
    </recommendedName>
</protein>
<dbReference type="InterPro" id="IPR020103">
    <property type="entry name" value="PsdUridine_synth_cat_dom_sf"/>
</dbReference>
<dbReference type="Pfam" id="PF00849">
    <property type="entry name" value="PseudoU_synth_2"/>
    <property type="match status" value="1"/>
</dbReference>
<dbReference type="InterPro" id="IPR050188">
    <property type="entry name" value="RluA_PseudoU_synthase"/>
</dbReference>
<evidence type="ECO:0000256" key="2">
    <source>
        <dbReference type="ARBA" id="ARBA00010876"/>
    </source>
</evidence>
<comment type="caution">
    <text evidence="8">The sequence shown here is derived from an EMBL/GenBank/DDBJ whole genome shotgun (WGS) entry which is preliminary data.</text>
</comment>
<dbReference type="Pfam" id="PF01479">
    <property type="entry name" value="S4"/>
    <property type="match status" value="1"/>
</dbReference>
<name>A0A8J4B7G0_9CHLO</name>
<dbReference type="Gene3D" id="3.30.2350.10">
    <property type="entry name" value="Pseudouridine synthase"/>
    <property type="match status" value="2"/>
</dbReference>
<dbReference type="GO" id="GO:0009982">
    <property type="term" value="F:pseudouridine synthase activity"/>
    <property type="evidence" value="ECO:0007669"/>
    <property type="project" value="InterPro"/>
</dbReference>
<evidence type="ECO:0000259" key="7">
    <source>
        <dbReference type="Pfam" id="PF01479"/>
    </source>
</evidence>
<keyword evidence="4" id="KW-0694">RNA-binding</keyword>
<evidence type="ECO:0000313" key="8">
    <source>
        <dbReference type="EMBL" id="GIL53013.1"/>
    </source>
</evidence>
<dbReference type="PANTHER" id="PTHR21600:SF87">
    <property type="entry name" value="RNA PSEUDOURIDYLATE SYNTHASE DOMAIN-CONTAINING PROTEIN 1"/>
    <property type="match status" value="1"/>
</dbReference>
<keyword evidence="9" id="KW-1185">Reference proteome</keyword>
<feature type="region of interest" description="Disordered" evidence="5">
    <location>
        <begin position="247"/>
        <end position="267"/>
    </location>
</feature>
<proteinExistence type="inferred from homology"/>
<evidence type="ECO:0000313" key="9">
    <source>
        <dbReference type="Proteomes" id="UP000747399"/>
    </source>
</evidence>
<dbReference type="SUPFAM" id="SSF55120">
    <property type="entry name" value="Pseudouridine synthase"/>
    <property type="match status" value="1"/>
</dbReference>
<organism evidence="8 9">
    <name type="scientific">Volvox africanus</name>
    <dbReference type="NCBI Taxonomy" id="51714"/>
    <lineage>
        <taxon>Eukaryota</taxon>
        <taxon>Viridiplantae</taxon>
        <taxon>Chlorophyta</taxon>
        <taxon>core chlorophytes</taxon>
        <taxon>Chlorophyceae</taxon>
        <taxon>CS clade</taxon>
        <taxon>Chlamydomonadales</taxon>
        <taxon>Volvocaceae</taxon>
        <taxon>Volvox</taxon>
    </lineage>
</organism>
<feature type="domain" description="RNA-binding S4" evidence="7">
    <location>
        <begin position="94"/>
        <end position="128"/>
    </location>
</feature>
<accession>A0A8J4B7G0</accession>
<evidence type="ECO:0000256" key="5">
    <source>
        <dbReference type="SAM" id="MobiDB-lite"/>
    </source>
</evidence>
<dbReference type="SUPFAM" id="SSF55174">
    <property type="entry name" value="Alpha-L RNA-binding motif"/>
    <property type="match status" value="1"/>
</dbReference>
<sequence>MLMSNYNLKASGPYGHGAWPYANRRLPCQPAFTIKSRQHVVSVSADGSLPSFAFRVTTRQAASTKLRLDTFLATQITADLASNNEAAAARTQDVSRAKIQASIAAGLVQINGRPATKPSQQLRPGDSVICSLPSPPPMQALPEAIPLDIRYEDDHVIVINKAAGMVVHVAPGHYTGTLVNALLHHCTLPALNLDLDPNPRGELDPDFHHHPDMALAPGCGSDEMDFAYGHDGDDETEDDETAFLLRNNGSQSERNDNHNSKNSKTGNLGNCDVGCSGVVSSGLGDSSSSPRPGIIHRIDKGTSGLLVVAKTELALTRLQAQFKARSVDRLYESITVGCPAQPRGRVEANIVRDPRDRKRMAAAPYGSGRGRTAGSGYSVVAALAGGGAALVRWKLDTGRTHQIRVHAKHIGHPLLGDDTYGGTAAAALTVVARNFPADKVRQVVEDLGRPALHARTLAFIHPVTGDRLAFEQPPPEDFRRALLQLGLGAEDLSGLDAGSLERL</sequence>
<reference evidence="8" key="1">
    <citation type="journal article" date="2021" name="Proc. Natl. Acad. Sci. U.S.A.">
        <title>Three genomes in the algal genus Volvox reveal the fate of a haploid sex-determining region after a transition to homothallism.</title>
        <authorList>
            <person name="Yamamoto K."/>
            <person name="Hamaji T."/>
            <person name="Kawai-Toyooka H."/>
            <person name="Matsuzaki R."/>
            <person name="Takahashi F."/>
            <person name="Nishimura Y."/>
            <person name="Kawachi M."/>
            <person name="Noguchi H."/>
            <person name="Minakuchi Y."/>
            <person name="Umen J.G."/>
            <person name="Toyoda A."/>
            <person name="Nozaki H."/>
        </authorList>
    </citation>
    <scope>NUCLEOTIDE SEQUENCE</scope>
    <source>
        <strain evidence="8">NIES-3780</strain>
    </source>
</reference>
<feature type="domain" description="Pseudouridine synthase RsuA/RluA-like" evidence="6">
    <location>
        <begin position="286"/>
        <end position="409"/>
    </location>
</feature>
<dbReference type="EMBL" id="BNCO01000014">
    <property type="protein sequence ID" value="GIL53013.1"/>
    <property type="molecule type" value="Genomic_DNA"/>
</dbReference>
<dbReference type="CDD" id="cd00165">
    <property type="entry name" value="S4"/>
    <property type="match status" value="1"/>
</dbReference>
<dbReference type="GO" id="GO:0000455">
    <property type="term" value="P:enzyme-directed rRNA pseudouridine synthesis"/>
    <property type="evidence" value="ECO:0007669"/>
    <property type="project" value="TreeGrafter"/>
</dbReference>
<dbReference type="InterPro" id="IPR006224">
    <property type="entry name" value="PsdUridine_synth_RluA-like_CS"/>
</dbReference>
<evidence type="ECO:0000256" key="1">
    <source>
        <dbReference type="ARBA" id="ARBA00000073"/>
    </source>
</evidence>
<comment type="catalytic activity">
    <reaction evidence="1">
        <text>a uridine in RNA = a pseudouridine in RNA</text>
        <dbReference type="Rhea" id="RHEA:48348"/>
        <dbReference type="Rhea" id="RHEA-COMP:12068"/>
        <dbReference type="Rhea" id="RHEA-COMP:12069"/>
        <dbReference type="ChEBI" id="CHEBI:65314"/>
        <dbReference type="ChEBI" id="CHEBI:65315"/>
    </reaction>
</comment>
<gene>
    <name evidence="8" type="ORF">Vafri_8722</name>
</gene>
<evidence type="ECO:0000259" key="6">
    <source>
        <dbReference type="Pfam" id="PF00849"/>
    </source>
</evidence>
<comment type="similarity">
    <text evidence="2">Belongs to the pseudouridine synthase RluA family.</text>
</comment>
<evidence type="ECO:0000256" key="4">
    <source>
        <dbReference type="PROSITE-ProRule" id="PRU00182"/>
    </source>
</evidence>
<dbReference type="PANTHER" id="PTHR21600">
    <property type="entry name" value="MITOCHONDRIAL RNA PSEUDOURIDINE SYNTHASE"/>
    <property type="match status" value="1"/>
</dbReference>
<evidence type="ECO:0008006" key="10">
    <source>
        <dbReference type="Google" id="ProtNLM"/>
    </source>
</evidence>
<dbReference type="InterPro" id="IPR036986">
    <property type="entry name" value="S4_RNA-bd_sf"/>
</dbReference>